<feature type="transmembrane region" description="Helical" evidence="1">
    <location>
        <begin position="170"/>
        <end position="199"/>
    </location>
</feature>
<dbReference type="PANTHER" id="PTHR23028">
    <property type="entry name" value="ACETYLTRANSFERASE"/>
    <property type="match status" value="1"/>
</dbReference>
<feature type="transmembrane region" description="Helical" evidence="1">
    <location>
        <begin position="337"/>
        <end position="360"/>
    </location>
</feature>
<feature type="transmembrane region" description="Helical" evidence="1">
    <location>
        <begin position="95"/>
        <end position="115"/>
    </location>
</feature>
<feature type="transmembrane region" description="Helical" evidence="1">
    <location>
        <begin position="241"/>
        <end position="260"/>
    </location>
</feature>
<name>A0A8J6M1V2_9ALTE</name>
<feature type="transmembrane region" description="Helical" evidence="1">
    <location>
        <begin position="211"/>
        <end position="229"/>
    </location>
</feature>
<comment type="caution">
    <text evidence="3">The sequence shown here is derived from an EMBL/GenBank/DDBJ whole genome shotgun (WGS) entry which is preliminary data.</text>
</comment>
<dbReference type="InterPro" id="IPR050879">
    <property type="entry name" value="Acyltransferase_3"/>
</dbReference>
<dbReference type="GO" id="GO:0016020">
    <property type="term" value="C:membrane"/>
    <property type="evidence" value="ECO:0007669"/>
    <property type="project" value="TreeGrafter"/>
</dbReference>
<keyword evidence="3" id="KW-0808">Transferase</keyword>
<feature type="transmembrane region" description="Helical" evidence="1">
    <location>
        <begin position="272"/>
        <end position="291"/>
    </location>
</feature>
<dbReference type="AlphaFoldDB" id="A0A8J6M1V2"/>
<gene>
    <name evidence="3" type="ORF">H8B19_07780</name>
</gene>
<keyword evidence="4" id="KW-1185">Reference proteome</keyword>
<dbReference type="PANTHER" id="PTHR23028:SF53">
    <property type="entry name" value="ACYL_TRANSF_3 DOMAIN-CONTAINING PROTEIN"/>
    <property type="match status" value="1"/>
</dbReference>
<dbReference type="Pfam" id="PF01757">
    <property type="entry name" value="Acyl_transf_3"/>
    <property type="match status" value="1"/>
</dbReference>
<keyword evidence="1" id="KW-1133">Transmembrane helix</keyword>
<dbReference type="RefSeq" id="WP_186506244.1">
    <property type="nucleotide sequence ID" value="NZ_JACNEP010000005.1"/>
</dbReference>
<reference evidence="3" key="1">
    <citation type="journal article" date="2018" name="Int. J. Syst. Evol. Microbiol.">
        <title>Neptunicella marina gen. nov., sp. nov., isolated from surface seawater.</title>
        <authorList>
            <person name="Liu X."/>
            <person name="Lai Q."/>
            <person name="Du Y."/>
            <person name="Zhang X."/>
            <person name="Liu Z."/>
            <person name="Sun F."/>
            <person name="Shao Z."/>
        </authorList>
    </citation>
    <scope>NUCLEOTIDE SEQUENCE</scope>
    <source>
        <strain evidence="3">S27-2</strain>
    </source>
</reference>
<dbReference type="InterPro" id="IPR002656">
    <property type="entry name" value="Acyl_transf_3_dom"/>
</dbReference>
<feature type="transmembrane region" description="Helical" evidence="1">
    <location>
        <begin position="21"/>
        <end position="41"/>
    </location>
</feature>
<dbReference type="Proteomes" id="UP000601768">
    <property type="component" value="Unassembled WGS sequence"/>
</dbReference>
<dbReference type="EMBL" id="JACNEP010000005">
    <property type="protein sequence ID" value="MBC3765772.1"/>
    <property type="molecule type" value="Genomic_DNA"/>
</dbReference>
<keyword evidence="1" id="KW-0812">Transmembrane</keyword>
<reference evidence="3" key="2">
    <citation type="submission" date="2020-08" db="EMBL/GenBank/DDBJ databases">
        <authorList>
            <person name="Lai Q."/>
        </authorList>
    </citation>
    <scope>NUCLEOTIDE SEQUENCE</scope>
    <source>
        <strain evidence="3">S27-2</strain>
    </source>
</reference>
<evidence type="ECO:0000256" key="1">
    <source>
        <dbReference type="SAM" id="Phobius"/>
    </source>
</evidence>
<evidence type="ECO:0000313" key="4">
    <source>
        <dbReference type="Proteomes" id="UP000601768"/>
    </source>
</evidence>
<accession>A0A8J6M1V2</accession>
<feature type="transmembrane region" description="Helical" evidence="1">
    <location>
        <begin position="135"/>
        <end position="158"/>
    </location>
</feature>
<protein>
    <submittedName>
        <fullName evidence="3">Acyltransferase</fullName>
    </submittedName>
</protein>
<feature type="transmembrane region" description="Helical" evidence="1">
    <location>
        <begin position="312"/>
        <end position="331"/>
    </location>
</feature>
<keyword evidence="1" id="KW-0472">Membrane</keyword>
<feature type="domain" description="Acyltransferase 3" evidence="2">
    <location>
        <begin position="15"/>
        <end position="355"/>
    </location>
</feature>
<sequence length="377" mass="42815">MDVKNTIPASSHIEQLTWLRGIAAFVVIISHILNSISVSYVEQDETAHYIILKALNLGSFGVILFFVLSGCTLYISNTRKTENSPVFSFYTKRFFRIWPAFVVSLICYIAFRSWFQHAYTDPHGFWIERQFLADFSLIDLINYVFLSFNLTGPAGLFNNAYWSLPVEFQFYLLFPLMIVFLNKSGSLAVVIFCGLLYFVPYLNITTTATNAVFSLAFTFGGGVLIGYMYERTSIRISPTIGLLSLIALFTLASLITNHIIELPDIPFISNHWNWYGLIGMASVFICLFSPFKLHSAIKRFLLKYGEISYSTYLYHNLLIGLAVILSVHFQIHDALLRTLLTAFLGIIGTYWVAIFSYKFVEVPSIGIGRKLSKKLAK</sequence>
<organism evidence="3 4">
    <name type="scientific">Neptunicella marina</name>
    <dbReference type="NCBI Taxonomy" id="2125989"/>
    <lineage>
        <taxon>Bacteria</taxon>
        <taxon>Pseudomonadati</taxon>
        <taxon>Pseudomonadota</taxon>
        <taxon>Gammaproteobacteria</taxon>
        <taxon>Alteromonadales</taxon>
        <taxon>Alteromonadaceae</taxon>
        <taxon>Neptunicella</taxon>
    </lineage>
</organism>
<feature type="transmembrane region" description="Helical" evidence="1">
    <location>
        <begin position="47"/>
        <end position="75"/>
    </location>
</feature>
<dbReference type="GO" id="GO:0000271">
    <property type="term" value="P:polysaccharide biosynthetic process"/>
    <property type="evidence" value="ECO:0007669"/>
    <property type="project" value="TreeGrafter"/>
</dbReference>
<keyword evidence="3" id="KW-0012">Acyltransferase</keyword>
<dbReference type="GO" id="GO:0016747">
    <property type="term" value="F:acyltransferase activity, transferring groups other than amino-acyl groups"/>
    <property type="evidence" value="ECO:0007669"/>
    <property type="project" value="InterPro"/>
</dbReference>
<evidence type="ECO:0000313" key="3">
    <source>
        <dbReference type="EMBL" id="MBC3765772.1"/>
    </source>
</evidence>
<evidence type="ECO:0000259" key="2">
    <source>
        <dbReference type="Pfam" id="PF01757"/>
    </source>
</evidence>
<proteinExistence type="predicted"/>